<feature type="compositionally biased region" description="Low complexity" evidence="1">
    <location>
        <begin position="112"/>
        <end position="135"/>
    </location>
</feature>
<reference evidence="2 3" key="1">
    <citation type="journal article" date="2013" name="Curr. Biol.">
        <title>The Genome of the Foraminiferan Reticulomyxa filosa.</title>
        <authorList>
            <person name="Glockner G."/>
            <person name="Hulsmann N."/>
            <person name="Schleicher M."/>
            <person name="Noegel A.A."/>
            <person name="Eichinger L."/>
            <person name="Gallinger C."/>
            <person name="Pawlowski J."/>
            <person name="Sierra R."/>
            <person name="Euteneuer U."/>
            <person name="Pillet L."/>
            <person name="Moustafa A."/>
            <person name="Platzer M."/>
            <person name="Groth M."/>
            <person name="Szafranski K."/>
            <person name="Schliwa M."/>
        </authorList>
    </citation>
    <scope>NUCLEOTIDE SEQUENCE [LARGE SCALE GENOMIC DNA]</scope>
</reference>
<dbReference type="Proteomes" id="UP000023152">
    <property type="component" value="Unassembled WGS sequence"/>
</dbReference>
<feature type="compositionally biased region" description="Low complexity" evidence="1">
    <location>
        <begin position="71"/>
        <end position="88"/>
    </location>
</feature>
<evidence type="ECO:0000313" key="3">
    <source>
        <dbReference type="Proteomes" id="UP000023152"/>
    </source>
</evidence>
<feature type="compositionally biased region" description="Basic and acidic residues" evidence="1">
    <location>
        <begin position="89"/>
        <end position="105"/>
    </location>
</feature>
<keyword evidence="3" id="KW-1185">Reference proteome</keyword>
<feature type="compositionally biased region" description="Basic residues" evidence="1">
    <location>
        <begin position="14"/>
        <end position="29"/>
    </location>
</feature>
<feature type="compositionally biased region" description="Basic and acidic residues" evidence="1">
    <location>
        <begin position="30"/>
        <end position="48"/>
    </location>
</feature>
<dbReference type="EMBL" id="ASPP01028746">
    <property type="protein sequence ID" value="ETO04928.1"/>
    <property type="molecule type" value="Genomic_DNA"/>
</dbReference>
<sequence length="193" mass="21897">WSPSIFFRRQDRRKEKRRKKRKRKKKKKEKEKEDRNDNEEKERKDKPTKTSPSPYGHSKNELNKGSHRRMSLPSNLSSIASSGKASNSLKERDGREKSKDSEEKSQQLAASANVQVNETNANANTNPNSNASASNLKSEHSSQKPRSSGDEGTPSLHTREEERDELSPLPKDSFADLILTAAQKQTISDHSEK</sequence>
<proteinExistence type="predicted"/>
<evidence type="ECO:0000256" key="1">
    <source>
        <dbReference type="SAM" id="MobiDB-lite"/>
    </source>
</evidence>
<organism evidence="2 3">
    <name type="scientific">Reticulomyxa filosa</name>
    <dbReference type="NCBI Taxonomy" id="46433"/>
    <lineage>
        <taxon>Eukaryota</taxon>
        <taxon>Sar</taxon>
        <taxon>Rhizaria</taxon>
        <taxon>Retaria</taxon>
        <taxon>Foraminifera</taxon>
        <taxon>Monothalamids</taxon>
        <taxon>Reticulomyxidae</taxon>
        <taxon>Reticulomyxa</taxon>
    </lineage>
</organism>
<comment type="caution">
    <text evidence="2">The sequence shown here is derived from an EMBL/GenBank/DDBJ whole genome shotgun (WGS) entry which is preliminary data.</text>
</comment>
<name>X6LSQ8_RETFI</name>
<evidence type="ECO:0000313" key="2">
    <source>
        <dbReference type="EMBL" id="ETO04928.1"/>
    </source>
</evidence>
<protein>
    <submittedName>
        <fullName evidence="2">Uncharacterized protein</fullName>
    </submittedName>
</protein>
<accession>X6LSQ8</accession>
<gene>
    <name evidence="2" type="ORF">RFI_32468</name>
</gene>
<dbReference type="AlphaFoldDB" id="X6LSQ8"/>
<feature type="region of interest" description="Disordered" evidence="1">
    <location>
        <begin position="1"/>
        <end position="177"/>
    </location>
</feature>
<feature type="non-terminal residue" evidence="2">
    <location>
        <position position="193"/>
    </location>
</feature>
<feature type="non-terminal residue" evidence="2">
    <location>
        <position position="1"/>
    </location>
</feature>